<evidence type="ECO:0000256" key="4">
    <source>
        <dbReference type="SAM" id="Phobius"/>
    </source>
</evidence>
<evidence type="ECO:0000256" key="3">
    <source>
        <dbReference type="SAM" id="MobiDB-lite"/>
    </source>
</evidence>
<keyword evidence="2" id="KW-0804">Transcription</keyword>
<accession>A0A1E7JPT6</accession>
<sequence length="330" mass="33618">MTSTPFTSGARSTDGHPDVAEISALNEELLPPDRSSALHAHLASCGLCADVLASLEEIRGTLGTLPGPAGMPADVAGRIDAALAAEALLSSSARDSSVVSRETDEAYNSGRYARPTTEQPSGHGVGVVSRETGASRRPADRPAGRPGGGSSGPGRHRPARRVRRWRSAILAGAAAVVALGVGGVVMQSMSGSAPSTAESGPDKSERATAGSALEKHVQGLLAKNESGGSTEGTGGSPSRDIKTKESQGDAPLAGGATSVPSCVRAGIDRTDSPLAVDEEAPYKGGTAYLVVLPHEDDPKRVDAYLVDRSCLGDQGGGPGDVLTRHTYTRR</sequence>
<dbReference type="AlphaFoldDB" id="A0A1E7JPT6"/>
<evidence type="ECO:0000256" key="1">
    <source>
        <dbReference type="ARBA" id="ARBA00023015"/>
    </source>
</evidence>
<keyword evidence="4" id="KW-0472">Membrane</keyword>
<protein>
    <recommendedName>
        <fullName evidence="7">Zinc-finger domain-containing protein</fullName>
    </recommendedName>
</protein>
<comment type="caution">
    <text evidence="5">The sequence shown here is derived from an EMBL/GenBank/DDBJ whole genome shotgun (WGS) entry which is preliminary data.</text>
</comment>
<dbReference type="Gene3D" id="1.10.10.1320">
    <property type="entry name" value="Anti-sigma factor, zinc-finger domain"/>
    <property type="match status" value="1"/>
</dbReference>
<feature type="compositionally biased region" description="Basic and acidic residues" evidence="3">
    <location>
        <begin position="133"/>
        <end position="143"/>
    </location>
</feature>
<dbReference type="OrthoDB" id="4350643at2"/>
<dbReference type="PATRIC" id="fig|933944.5.peg.5479"/>
<dbReference type="RefSeq" id="WP_070009121.1">
    <property type="nucleotide sequence ID" value="NZ_LJGS01000036.1"/>
</dbReference>
<gene>
    <name evidence="5" type="ORF">AN215_12145</name>
</gene>
<keyword evidence="4" id="KW-1133">Transmembrane helix</keyword>
<proteinExistence type="predicted"/>
<feature type="region of interest" description="Disordered" evidence="3">
    <location>
        <begin position="189"/>
        <end position="264"/>
    </location>
</feature>
<evidence type="ECO:0000256" key="2">
    <source>
        <dbReference type="ARBA" id="ARBA00023163"/>
    </source>
</evidence>
<keyword evidence="6" id="KW-1185">Reference proteome</keyword>
<name>A0A1E7JPT6_9ACTN</name>
<evidence type="ECO:0000313" key="5">
    <source>
        <dbReference type="EMBL" id="OEU90266.1"/>
    </source>
</evidence>
<evidence type="ECO:0000313" key="6">
    <source>
        <dbReference type="Proteomes" id="UP000176087"/>
    </source>
</evidence>
<dbReference type="Proteomes" id="UP000176087">
    <property type="component" value="Unassembled WGS sequence"/>
</dbReference>
<dbReference type="InterPro" id="IPR041916">
    <property type="entry name" value="Anti_sigma_zinc_sf"/>
</dbReference>
<keyword evidence="4" id="KW-0812">Transmembrane</keyword>
<feature type="transmembrane region" description="Helical" evidence="4">
    <location>
        <begin position="165"/>
        <end position="186"/>
    </location>
</feature>
<feature type="region of interest" description="Disordered" evidence="3">
    <location>
        <begin position="93"/>
        <end position="160"/>
    </location>
</feature>
<keyword evidence="1" id="KW-0805">Transcription regulation</keyword>
<evidence type="ECO:0008006" key="7">
    <source>
        <dbReference type="Google" id="ProtNLM"/>
    </source>
</evidence>
<reference evidence="5 6" key="1">
    <citation type="journal article" date="2016" name="Front. Microbiol.">
        <title>Comparative Genomics Analysis of Streptomyces Species Reveals Their Adaptation to the Marine Environment and Their Diversity at the Genomic Level.</title>
        <authorList>
            <person name="Tian X."/>
            <person name="Zhang Z."/>
            <person name="Yang T."/>
            <person name="Chen M."/>
            <person name="Li J."/>
            <person name="Chen F."/>
            <person name="Yang J."/>
            <person name="Li W."/>
            <person name="Zhang B."/>
            <person name="Zhang Z."/>
            <person name="Wu J."/>
            <person name="Zhang C."/>
            <person name="Long L."/>
            <person name="Xiao J."/>
        </authorList>
    </citation>
    <scope>NUCLEOTIDE SEQUENCE [LARGE SCALE GENOMIC DNA]</scope>
    <source>
        <strain evidence="5 6">SCSIO 10390</strain>
    </source>
</reference>
<organism evidence="5 6">
    <name type="scientific">Streptomyces abyssalis</name>
    <dbReference type="NCBI Taxonomy" id="933944"/>
    <lineage>
        <taxon>Bacteria</taxon>
        <taxon>Bacillati</taxon>
        <taxon>Actinomycetota</taxon>
        <taxon>Actinomycetes</taxon>
        <taxon>Kitasatosporales</taxon>
        <taxon>Streptomycetaceae</taxon>
        <taxon>Streptomyces</taxon>
    </lineage>
</organism>
<dbReference type="STRING" id="933944.AN215_12145"/>
<dbReference type="EMBL" id="LJGT01000038">
    <property type="protein sequence ID" value="OEU90266.1"/>
    <property type="molecule type" value="Genomic_DNA"/>
</dbReference>